<dbReference type="Gene3D" id="3.40.190.10">
    <property type="entry name" value="Periplasmic binding protein-like II"/>
    <property type="match status" value="1"/>
</dbReference>
<dbReference type="SUPFAM" id="SSF53850">
    <property type="entry name" value="Periplasmic binding protein-like II"/>
    <property type="match status" value="1"/>
</dbReference>
<reference evidence="2 3" key="1">
    <citation type="submission" date="2015-07" db="EMBL/GenBank/DDBJ databases">
        <authorList>
            <person name="Noorani M."/>
        </authorList>
    </citation>
    <scope>NUCLEOTIDE SEQUENCE [LARGE SCALE GENOMIC DNA]</scope>
    <source>
        <strain evidence="2 3">CECT 5088</strain>
    </source>
</reference>
<dbReference type="GO" id="GO:0043190">
    <property type="term" value="C:ATP-binding cassette (ABC) transporter complex"/>
    <property type="evidence" value="ECO:0007669"/>
    <property type="project" value="InterPro"/>
</dbReference>
<dbReference type="InterPro" id="IPR007210">
    <property type="entry name" value="ABC_Gly_betaine_transp_sub-bd"/>
</dbReference>
<dbReference type="AlphaFoldDB" id="A0A0M6XPX3"/>
<keyword evidence="3" id="KW-1185">Reference proteome</keyword>
<organism evidence="2 3">
    <name type="scientific">Jannaschia rubra</name>
    <dbReference type="NCBI Taxonomy" id="282197"/>
    <lineage>
        <taxon>Bacteria</taxon>
        <taxon>Pseudomonadati</taxon>
        <taxon>Pseudomonadota</taxon>
        <taxon>Alphaproteobacteria</taxon>
        <taxon>Rhodobacterales</taxon>
        <taxon>Roseobacteraceae</taxon>
        <taxon>Jannaschia</taxon>
    </lineage>
</organism>
<gene>
    <name evidence="2" type="ORF">JAN5088_01939</name>
</gene>
<dbReference type="Proteomes" id="UP000048908">
    <property type="component" value="Unassembled WGS sequence"/>
</dbReference>
<dbReference type="GO" id="GO:0022857">
    <property type="term" value="F:transmembrane transporter activity"/>
    <property type="evidence" value="ECO:0007669"/>
    <property type="project" value="InterPro"/>
</dbReference>
<name>A0A0M6XPX3_9RHOB</name>
<dbReference type="EMBL" id="CXPG01000019">
    <property type="protein sequence ID" value="CTQ33159.1"/>
    <property type="molecule type" value="Genomic_DNA"/>
</dbReference>
<evidence type="ECO:0000313" key="3">
    <source>
        <dbReference type="Proteomes" id="UP000048908"/>
    </source>
</evidence>
<sequence>MASAVENGEPTSLIGKYDMTQVDLGPFDEEAWACTVDATCEDAGMTAYASTPVITVVTTTFGEDHPERAASLSKLTFANARMSEVLAWQKDNSATAEAAAVHFLTACPDVWPAWLDDAVRGNLAGLID</sequence>
<accession>A0A0M6XPX3</accession>
<protein>
    <submittedName>
        <fullName evidence="2">ABC-type proline/glycine betaine transport systems, periplasmic components</fullName>
    </submittedName>
</protein>
<proteinExistence type="predicted"/>
<evidence type="ECO:0000259" key="1">
    <source>
        <dbReference type="Pfam" id="PF04069"/>
    </source>
</evidence>
<feature type="domain" description="ABC-type glycine betaine transport system substrate-binding" evidence="1">
    <location>
        <begin position="9"/>
        <end position="105"/>
    </location>
</feature>
<dbReference type="Pfam" id="PF04069">
    <property type="entry name" value="OpuAC"/>
    <property type="match status" value="1"/>
</dbReference>
<dbReference type="Gene3D" id="3.40.190.100">
    <property type="entry name" value="Glycine betaine-binding periplasmic protein, domain 2"/>
    <property type="match status" value="1"/>
</dbReference>
<dbReference type="STRING" id="282197.SAMN04488517_11621"/>
<evidence type="ECO:0000313" key="2">
    <source>
        <dbReference type="EMBL" id="CTQ33159.1"/>
    </source>
</evidence>